<feature type="binding site" evidence="4">
    <location>
        <position position="253"/>
    </location>
    <ligand>
        <name>pyridoxal 5'-phosphate</name>
        <dbReference type="ChEBI" id="CHEBI:597326"/>
    </ligand>
</feature>
<comment type="catalytic activity">
    <reaction evidence="5">
        <text>3-hydroxy-L-kynurenine + H2O = 3-hydroxyanthranilate + L-alanine + H(+)</text>
        <dbReference type="Rhea" id="RHEA:25143"/>
        <dbReference type="ChEBI" id="CHEBI:15377"/>
        <dbReference type="ChEBI" id="CHEBI:15378"/>
        <dbReference type="ChEBI" id="CHEBI:36559"/>
        <dbReference type="ChEBI" id="CHEBI:57972"/>
        <dbReference type="ChEBI" id="CHEBI:58125"/>
        <dbReference type="EC" id="3.7.1.3"/>
    </reaction>
</comment>
<dbReference type="PANTHER" id="PTHR14084">
    <property type="entry name" value="KYNURENINASE"/>
    <property type="match status" value="1"/>
</dbReference>
<dbReference type="OrthoDB" id="5978656at2759"/>
<dbReference type="GO" id="GO:0030170">
    <property type="term" value="F:pyridoxal phosphate binding"/>
    <property type="evidence" value="ECO:0007669"/>
    <property type="project" value="UniProtKB-UniRule"/>
</dbReference>
<dbReference type="GO" id="GO:0043420">
    <property type="term" value="P:anthranilate metabolic process"/>
    <property type="evidence" value="ECO:0007669"/>
    <property type="project" value="UniProtKB-UniRule"/>
</dbReference>
<dbReference type="Gene3D" id="3.90.1150.10">
    <property type="entry name" value="Aspartate Aminotransferase, domain 1"/>
    <property type="match status" value="1"/>
</dbReference>
<comment type="pathway">
    <text evidence="4 5">Amino-acid degradation; L-kynurenine degradation; L-alanine and anthranilate from L-kynurenine: step 1/1.</text>
</comment>
<dbReference type="GO" id="GO:0005737">
    <property type="term" value="C:cytoplasm"/>
    <property type="evidence" value="ECO:0007669"/>
    <property type="project" value="UniProtKB-SubCell"/>
</dbReference>
<comment type="cofactor">
    <cofactor evidence="4 5">
        <name>pyridoxal 5'-phosphate</name>
        <dbReference type="ChEBI" id="CHEBI:597326"/>
    </cofactor>
</comment>
<feature type="binding site" evidence="4">
    <location>
        <position position="221"/>
    </location>
    <ligand>
        <name>pyridoxal 5'-phosphate</name>
        <dbReference type="ChEBI" id="CHEBI:597326"/>
    </ligand>
</feature>
<evidence type="ECO:0000313" key="6">
    <source>
        <dbReference type="EMBL" id="KAJ2784168.1"/>
    </source>
</evidence>
<feature type="binding site" evidence="4">
    <location>
        <position position="306"/>
    </location>
    <ligand>
        <name>pyridoxal 5'-phosphate</name>
        <dbReference type="ChEBI" id="CHEBI:597326"/>
    </ligand>
</feature>
<evidence type="ECO:0000256" key="5">
    <source>
        <dbReference type="PIRNR" id="PIRNR038800"/>
    </source>
</evidence>
<keyword evidence="3 4" id="KW-0663">Pyridoxal phosphate</keyword>
<comment type="caution">
    <text evidence="6">The sequence shown here is derived from an EMBL/GenBank/DDBJ whole genome shotgun (WGS) entry which is preliminary data.</text>
</comment>
<evidence type="ECO:0000256" key="2">
    <source>
        <dbReference type="ARBA" id="ARBA00022801"/>
    </source>
</evidence>
<comment type="similarity">
    <text evidence="4 5">Belongs to the kynureninase family.</text>
</comment>
<dbReference type="FunFam" id="3.40.640.10:FF:000031">
    <property type="entry name" value="Kynureninase"/>
    <property type="match status" value="1"/>
</dbReference>
<dbReference type="GO" id="GO:0097053">
    <property type="term" value="P:L-kynurenine catabolic process"/>
    <property type="evidence" value="ECO:0007669"/>
    <property type="project" value="UniProtKB-UniRule"/>
</dbReference>
<evidence type="ECO:0000256" key="3">
    <source>
        <dbReference type="ARBA" id="ARBA00022898"/>
    </source>
</evidence>
<comment type="function">
    <text evidence="4 5">Catalyzes the cleavage of L-kynurenine (L-Kyn) and L-3-hydroxykynurenine (L-3OHKyn) into anthranilic acid (AA) and 3-hydroxyanthranilic acid (3-OHAA), respectively.</text>
</comment>
<sequence>MSSSPPPPPPPMERLRAAALETGLALEDPRFALEMDSRDPLAHMRSEFAVPTVAQVTGNSNSSDDPCTYLCGNSLGLMPRRARAVLDEEMDEWAARGVCGHFQHSKGRPWVRYRWQIANKMAPVVGAKPLEVGVMNTLTTNLHLLLAAFYRPAGQRCKILIEGKAFPSDHYAVESQIRWHGLPPSALLLAEPRAGEHTLRTQDVLDLIEREGASIAVVMLSGVQFYTGQVFDMERITAAARAAGCVVGWDLAHAAGNVPLRLHDWGADFACWCTYKYLNSGPGGISCFFVHERHAHRDDLPRLAGWWSHEEETRFDMTNRFVPGPGAAGFETSNTPVLVAATLLGSLDVLAQAGLPALWAKSALLTAYLEHLLLARVGSGFRIITPPDHARGAQLSLLFDRALFQPVVDALAAAGVVCDERKPDCIRLAPVPLYNSFQDVWRCVDVIRSATAHHHHHQ</sequence>
<accession>A0A9W8LKH9</accession>
<comment type="subunit">
    <text evidence="4 5">Homodimer.</text>
</comment>
<dbReference type="InterPro" id="IPR015421">
    <property type="entry name" value="PyrdxlP-dep_Trfase_major"/>
</dbReference>
<dbReference type="GO" id="GO:0019805">
    <property type="term" value="P:quinolinate biosynthetic process"/>
    <property type="evidence" value="ECO:0007669"/>
    <property type="project" value="UniProtKB-UniRule"/>
</dbReference>
<dbReference type="Gene3D" id="3.40.640.10">
    <property type="entry name" value="Type I PLP-dependent aspartate aminotransferase-like (Major domain)"/>
    <property type="match status" value="1"/>
</dbReference>
<proteinExistence type="inferred from homology"/>
<dbReference type="AlphaFoldDB" id="A0A9W8LKH9"/>
<dbReference type="InterPro" id="IPR010111">
    <property type="entry name" value="Kynureninase"/>
</dbReference>
<dbReference type="PANTHER" id="PTHR14084:SF0">
    <property type="entry name" value="KYNURENINASE"/>
    <property type="match status" value="1"/>
</dbReference>
<gene>
    <name evidence="4 6" type="primary">BNA5</name>
    <name evidence="6" type="ORF">H4R18_001295</name>
</gene>
<comment type="pathway">
    <text evidence="4 5">Cofactor biosynthesis; NAD(+) biosynthesis; quinolinate from L-kynurenine: step 2/3.</text>
</comment>
<dbReference type="GO" id="GO:0034354">
    <property type="term" value="P:'de novo' NAD+ biosynthetic process from L-tryptophan"/>
    <property type="evidence" value="ECO:0007669"/>
    <property type="project" value="UniProtKB-UniRule"/>
</dbReference>
<comment type="subcellular location">
    <subcellularLocation>
        <location evidence="4 5">Cytoplasm</location>
    </subcellularLocation>
</comment>
<feature type="binding site" evidence="4">
    <location>
        <begin position="166"/>
        <end position="169"/>
    </location>
    <ligand>
        <name>pyridoxal 5'-phosphate</name>
        <dbReference type="ChEBI" id="CHEBI:597326"/>
    </ligand>
</feature>
<feature type="binding site" evidence="4">
    <location>
        <position position="138"/>
    </location>
    <ligand>
        <name>pyridoxal 5'-phosphate</name>
        <dbReference type="ChEBI" id="CHEBI:597326"/>
    </ligand>
</feature>
<dbReference type="InterPro" id="IPR015424">
    <property type="entry name" value="PyrdxlP-dep_Trfase"/>
</dbReference>
<evidence type="ECO:0000256" key="4">
    <source>
        <dbReference type="HAMAP-Rule" id="MF_03017"/>
    </source>
</evidence>
<dbReference type="EC" id="3.7.1.3" evidence="4 5"/>
<dbReference type="GO" id="GO:0019441">
    <property type="term" value="P:L-tryptophan catabolic process to kynurenine"/>
    <property type="evidence" value="ECO:0007669"/>
    <property type="project" value="TreeGrafter"/>
</dbReference>
<dbReference type="GO" id="GO:0030429">
    <property type="term" value="F:kynureninase activity"/>
    <property type="evidence" value="ECO:0007669"/>
    <property type="project" value="UniProtKB-UniRule"/>
</dbReference>
<name>A0A9W8LKH9_9FUNG</name>
<feature type="binding site" evidence="4">
    <location>
        <position position="275"/>
    </location>
    <ligand>
        <name>pyridoxal 5'-phosphate</name>
        <dbReference type="ChEBI" id="CHEBI:597326"/>
    </ligand>
</feature>
<dbReference type="EMBL" id="JANBUL010000032">
    <property type="protein sequence ID" value="KAJ2784168.1"/>
    <property type="molecule type" value="Genomic_DNA"/>
</dbReference>
<evidence type="ECO:0000256" key="1">
    <source>
        <dbReference type="ARBA" id="ARBA00022642"/>
    </source>
</evidence>
<dbReference type="SUPFAM" id="SSF53383">
    <property type="entry name" value="PLP-dependent transferases"/>
    <property type="match status" value="1"/>
</dbReference>
<feature type="binding site" evidence="4">
    <location>
        <position position="250"/>
    </location>
    <ligand>
        <name>pyridoxal 5'-phosphate</name>
        <dbReference type="ChEBI" id="CHEBI:597326"/>
    </ligand>
</feature>
<keyword evidence="7" id="KW-1185">Reference proteome</keyword>
<dbReference type="NCBIfam" id="TIGR01814">
    <property type="entry name" value="kynureninase"/>
    <property type="match status" value="1"/>
</dbReference>
<dbReference type="PIRSF" id="PIRSF038800">
    <property type="entry name" value="KYNU"/>
    <property type="match status" value="1"/>
</dbReference>
<evidence type="ECO:0000313" key="7">
    <source>
        <dbReference type="Proteomes" id="UP001140217"/>
    </source>
</evidence>
<feature type="binding site" evidence="4">
    <location>
        <position position="139"/>
    </location>
    <ligand>
        <name>pyridoxal 5'-phosphate</name>
        <dbReference type="ChEBI" id="CHEBI:597326"/>
    </ligand>
</feature>
<protein>
    <recommendedName>
        <fullName evidence="4 5">Kynureninase</fullName>
        <ecNumber evidence="4 5">3.7.1.3</ecNumber>
    </recommendedName>
    <alternativeName>
        <fullName evidence="4">Biosynthesis of nicotinic acid protein 5</fullName>
    </alternativeName>
    <alternativeName>
        <fullName evidence="4">L-kynurenine hydrolase</fullName>
    </alternativeName>
</protein>
<dbReference type="Pfam" id="PF22580">
    <property type="entry name" value="KYNU_C"/>
    <property type="match status" value="1"/>
</dbReference>
<dbReference type="Proteomes" id="UP001140217">
    <property type="component" value="Unassembled WGS sequence"/>
</dbReference>
<keyword evidence="2 4" id="KW-0378">Hydrolase</keyword>
<comment type="catalytic activity">
    <reaction evidence="4 5">
        <text>L-kynurenine + H2O = anthranilate + L-alanine + H(+)</text>
        <dbReference type="Rhea" id="RHEA:16813"/>
        <dbReference type="ChEBI" id="CHEBI:15377"/>
        <dbReference type="ChEBI" id="CHEBI:15378"/>
        <dbReference type="ChEBI" id="CHEBI:16567"/>
        <dbReference type="ChEBI" id="CHEBI:57959"/>
        <dbReference type="ChEBI" id="CHEBI:57972"/>
        <dbReference type="EC" id="3.7.1.3"/>
    </reaction>
</comment>
<dbReference type="HAMAP" id="MF_01970">
    <property type="entry name" value="Kynureninase"/>
    <property type="match status" value="1"/>
</dbReference>
<feature type="binding site" evidence="4">
    <location>
        <position position="334"/>
    </location>
    <ligand>
        <name>pyridoxal 5'-phosphate</name>
        <dbReference type="ChEBI" id="CHEBI:597326"/>
    </ligand>
</feature>
<organism evidence="6 7">
    <name type="scientific">Coemansia javaensis</name>
    <dbReference type="NCBI Taxonomy" id="2761396"/>
    <lineage>
        <taxon>Eukaryota</taxon>
        <taxon>Fungi</taxon>
        <taxon>Fungi incertae sedis</taxon>
        <taxon>Zoopagomycota</taxon>
        <taxon>Kickxellomycotina</taxon>
        <taxon>Kickxellomycetes</taxon>
        <taxon>Kickxellales</taxon>
        <taxon>Kickxellaceae</taxon>
        <taxon>Coemansia</taxon>
    </lineage>
</organism>
<reference evidence="6" key="1">
    <citation type="submission" date="2022-07" db="EMBL/GenBank/DDBJ databases">
        <title>Phylogenomic reconstructions and comparative analyses of Kickxellomycotina fungi.</title>
        <authorList>
            <person name="Reynolds N.K."/>
            <person name="Stajich J.E."/>
            <person name="Barry K."/>
            <person name="Grigoriev I.V."/>
            <person name="Crous P."/>
            <person name="Smith M.E."/>
        </authorList>
    </citation>
    <scope>NUCLEOTIDE SEQUENCE</scope>
    <source>
        <strain evidence="6">NBRC 105414</strain>
    </source>
</reference>
<feature type="modified residue" description="N6-(pyridoxal phosphate)lysine" evidence="4">
    <location>
        <position position="276"/>
    </location>
</feature>
<keyword evidence="4 5" id="KW-0963">Cytoplasm</keyword>
<keyword evidence="1 4" id="KW-0662">Pyridine nucleotide biosynthesis</keyword>
<dbReference type="InterPro" id="IPR015422">
    <property type="entry name" value="PyrdxlP-dep_Trfase_small"/>
</dbReference>